<dbReference type="Pfam" id="PF12728">
    <property type="entry name" value="HTH_17"/>
    <property type="match status" value="1"/>
</dbReference>
<dbReference type="NCBIfam" id="TIGR01764">
    <property type="entry name" value="excise"/>
    <property type="match status" value="1"/>
</dbReference>
<organism evidence="2 3">
    <name type="scientific">Virgibacillus litoralis</name>
    <dbReference type="NCBI Taxonomy" id="578221"/>
    <lineage>
        <taxon>Bacteria</taxon>
        <taxon>Bacillati</taxon>
        <taxon>Bacillota</taxon>
        <taxon>Bacilli</taxon>
        <taxon>Bacillales</taxon>
        <taxon>Bacillaceae</taxon>
        <taxon>Virgibacillus</taxon>
    </lineage>
</organism>
<feature type="domain" description="Helix-turn-helix" evidence="1">
    <location>
        <begin position="18"/>
        <end position="66"/>
    </location>
</feature>
<evidence type="ECO:0000313" key="2">
    <source>
        <dbReference type="EMBL" id="MBP1948192.1"/>
    </source>
</evidence>
<accession>A0ABS4HBB0</accession>
<dbReference type="InterPro" id="IPR038148">
    <property type="entry name" value="Tn1545/Tn916_Xis"/>
</dbReference>
<comment type="caution">
    <text evidence="2">The sequence shown here is derived from an EMBL/GenBank/DDBJ whole genome shotgun (WGS) entry which is preliminary data.</text>
</comment>
<dbReference type="Gene3D" id="3.90.105.50">
    <property type="match status" value="1"/>
</dbReference>
<evidence type="ECO:0000313" key="3">
    <source>
        <dbReference type="Proteomes" id="UP001519328"/>
    </source>
</evidence>
<protein>
    <submittedName>
        <fullName evidence="2">Excisionase family DNA binding protein</fullName>
    </submittedName>
</protein>
<evidence type="ECO:0000259" key="1">
    <source>
        <dbReference type="Pfam" id="PF12728"/>
    </source>
</evidence>
<reference evidence="2 3" key="1">
    <citation type="submission" date="2021-03" db="EMBL/GenBank/DDBJ databases">
        <title>Genomic Encyclopedia of Type Strains, Phase IV (KMG-IV): sequencing the most valuable type-strain genomes for metagenomic binning, comparative biology and taxonomic classification.</title>
        <authorList>
            <person name="Goeker M."/>
        </authorList>
    </citation>
    <scope>NUCLEOTIDE SEQUENCE [LARGE SCALE GENOMIC DNA]</scope>
    <source>
        <strain evidence="2 3">DSM 21085</strain>
    </source>
</reference>
<dbReference type="EMBL" id="JAGGKK010000004">
    <property type="protein sequence ID" value="MBP1948192.1"/>
    <property type="molecule type" value="Genomic_DNA"/>
</dbReference>
<sequence>MIRLIKNKITEKGTNNMYLTIQETAEYLSIEESKVKTFVLQGRIRSVYDGDRYLINKEQFSTHLEQMDNYKKMIQDYLNEPLPEDPDVKDED</sequence>
<dbReference type="Proteomes" id="UP001519328">
    <property type="component" value="Unassembled WGS sequence"/>
</dbReference>
<proteinExistence type="predicted"/>
<dbReference type="InterPro" id="IPR010093">
    <property type="entry name" value="SinI_DNA-bd"/>
</dbReference>
<dbReference type="InterPro" id="IPR041657">
    <property type="entry name" value="HTH_17"/>
</dbReference>
<gene>
    <name evidence="2" type="ORF">J2Z82_001123</name>
</gene>
<keyword evidence="3" id="KW-1185">Reference proteome</keyword>
<name>A0ABS4HBB0_9BACI</name>